<dbReference type="PROSITE" id="PS51257">
    <property type="entry name" value="PROKAR_LIPOPROTEIN"/>
    <property type="match status" value="1"/>
</dbReference>
<protein>
    <recommendedName>
        <fullName evidence="5">Lipoprotein</fullName>
    </recommendedName>
</protein>
<feature type="compositionally biased region" description="Low complexity" evidence="1">
    <location>
        <begin position="147"/>
        <end position="156"/>
    </location>
</feature>
<organism evidence="3 4">
    <name type="scientific">Streptomyces musisoli</name>
    <dbReference type="NCBI Taxonomy" id="2802280"/>
    <lineage>
        <taxon>Bacteria</taxon>
        <taxon>Bacillati</taxon>
        <taxon>Actinomycetota</taxon>
        <taxon>Actinomycetes</taxon>
        <taxon>Kitasatosporales</taxon>
        <taxon>Streptomycetaceae</taxon>
        <taxon>Streptomyces</taxon>
    </lineage>
</organism>
<feature type="region of interest" description="Disordered" evidence="1">
    <location>
        <begin position="30"/>
        <end position="178"/>
    </location>
</feature>
<evidence type="ECO:0000313" key="3">
    <source>
        <dbReference type="EMBL" id="MBL1107777.1"/>
    </source>
</evidence>
<evidence type="ECO:0000256" key="2">
    <source>
        <dbReference type="SAM" id="SignalP"/>
    </source>
</evidence>
<feature type="compositionally biased region" description="Low complexity" evidence="1">
    <location>
        <begin position="78"/>
        <end position="99"/>
    </location>
</feature>
<reference evidence="3 4" key="1">
    <citation type="submission" date="2021-01" db="EMBL/GenBank/DDBJ databases">
        <title>WGS of actinomycetes isolated from Thailand.</title>
        <authorList>
            <person name="Thawai C."/>
        </authorList>
    </citation>
    <scope>NUCLEOTIDE SEQUENCE [LARGE SCALE GENOMIC DNA]</scope>
    <source>
        <strain evidence="3 4">CH5-8</strain>
    </source>
</reference>
<keyword evidence="4" id="KW-1185">Reference proteome</keyword>
<gene>
    <name evidence="3" type="ORF">JK361_24780</name>
</gene>
<dbReference type="RefSeq" id="WP_201821890.1">
    <property type="nucleotide sequence ID" value="NZ_JAERRH010000010.1"/>
</dbReference>
<feature type="chain" id="PRO_5046658967" description="Lipoprotein" evidence="2">
    <location>
        <begin position="20"/>
        <end position="178"/>
    </location>
</feature>
<keyword evidence="2" id="KW-0732">Signal</keyword>
<evidence type="ECO:0000256" key="1">
    <source>
        <dbReference type="SAM" id="MobiDB-lite"/>
    </source>
</evidence>
<evidence type="ECO:0008006" key="5">
    <source>
        <dbReference type="Google" id="ProtNLM"/>
    </source>
</evidence>
<feature type="signal peptide" evidence="2">
    <location>
        <begin position="1"/>
        <end position="19"/>
    </location>
</feature>
<evidence type="ECO:0000313" key="4">
    <source>
        <dbReference type="Proteomes" id="UP000621386"/>
    </source>
</evidence>
<name>A0ABS1P5Y7_9ACTN</name>
<accession>A0ABS1P5Y7</accession>
<dbReference type="EMBL" id="JAERRH010000010">
    <property type="protein sequence ID" value="MBL1107777.1"/>
    <property type="molecule type" value="Genomic_DNA"/>
</dbReference>
<dbReference type="Proteomes" id="UP000621386">
    <property type="component" value="Unassembled WGS sequence"/>
</dbReference>
<comment type="caution">
    <text evidence="3">The sequence shown here is derived from an EMBL/GenBank/DDBJ whole genome shotgun (WGS) entry which is preliminary data.</text>
</comment>
<proteinExistence type="predicted"/>
<feature type="compositionally biased region" description="Pro residues" evidence="1">
    <location>
        <begin position="115"/>
        <end position="146"/>
    </location>
</feature>
<sequence length="178" mass="17070">MRPLNVPVRLAVTVLAVTAAAGCVNVGDDAGRARPSHSAGQRGGEAPGGAPVADVRGFADEDVIGDGKRGHGGKAKPGRSASAPAGPSGTGSASGKPGKPGTPGKPGEPGTTDPPGDPAPTEVPPTPPASSAPPEPPASTPPPPVSEQPSAEPSSSAHEETGPQLVQREPAPAAGVAV</sequence>